<proteinExistence type="predicted"/>
<dbReference type="OrthoDB" id="2224094at2"/>
<reference evidence="1 2" key="1">
    <citation type="submission" date="2017-06" db="EMBL/GenBank/DDBJ databases">
        <authorList>
            <consortium name="Pathogen Informatics"/>
        </authorList>
    </citation>
    <scope>NUCLEOTIDE SEQUENCE [LARGE SCALE GENOMIC DNA]</scope>
    <source>
        <strain evidence="1 2">NCTC11291</strain>
    </source>
</reference>
<dbReference type="InterPro" id="IPR010861">
    <property type="entry name" value="DUF1492"/>
</dbReference>
<evidence type="ECO:0000313" key="2">
    <source>
        <dbReference type="Proteomes" id="UP000215144"/>
    </source>
</evidence>
<dbReference type="KEGG" id="saco:SAME_01044"/>
<dbReference type="EMBL" id="LT906454">
    <property type="protein sequence ID" value="SNV39837.1"/>
    <property type="molecule type" value="Genomic_DNA"/>
</dbReference>
<evidence type="ECO:0000313" key="1">
    <source>
        <dbReference type="EMBL" id="SNV39837.1"/>
    </source>
</evidence>
<sequence>MSKGQTEAHRLLKELQIIPKIIYELKLDIERTQASLLSSPQWSDMRVTGGIRQSQTDKNATIIDAKDYNIAEVNRLLRRKEEILNILNKLDPEFGLLLTRAYCIEEYPSDCIGKYYSERKYYTVKRKAIDQLNAVLGQ</sequence>
<dbReference type="RefSeq" id="WP_095122498.1">
    <property type="nucleotide sequence ID" value="NZ_LT906454.1"/>
</dbReference>
<accession>A0A239WZJ2</accession>
<protein>
    <submittedName>
        <fullName evidence="1">Phage protein</fullName>
    </submittedName>
</protein>
<dbReference type="AlphaFoldDB" id="A0A239WZJ2"/>
<dbReference type="Proteomes" id="UP000215144">
    <property type="component" value="Chromosome 1"/>
</dbReference>
<gene>
    <name evidence="1" type="ORF">SAMEA4504048_01044</name>
</gene>
<name>A0A239WZJ2_STRAI</name>
<dbReference type="Pfam" id="PF07374">
    <property type="entry name" value="DUF1492"/>
    <property type="match status" value="1"/>
</dbReference>
<organism evidence="1 2">
    <name type="scientific">Streptococcus acidominimus</name>
    <dbReference type="NCBI Taxonomy" id="1326"/>
    <lineage>
        <taxon>Bacteria</taxon>
        <taxon>Bacillati</taxon>
        <taxon>Bacillota</taxon>
        <taxon>Bacilli</taxon>
        <taxon>Lactobacillales</taxon>
        <taxon>Streptococcaceae</taxon>
        <taxon>Streptococcus</taxon>
    </lineage>
</organism>